<dbReference type="InterPro" id="IPR002172">
    <property type="entry name" value="LDrepeatLR_classA_rpt"/>
</dbReference>
<dbReference type="SMART" id="SM00181">
    <property type="entry name" value="EGF"/>
    <property type="match status" value="2"/>
</dbReference>
<dbReference type="GO" id="GO:0005886">
    <property type="term" value="C:plasma membrane"/>
    <property type="evidence" value="ECO:0007669"/>
    <property type="project" value="TreeGrafter"/>
</dbReference>
<evidence type="ECO:0000256" key="4">
    <source>
        <dbReference type="ARBA" id="ARBA00022989"/>
    </source>
</evidence>
<keyword evidence="6 7" id="KW-1015">Disulfide bond</keyword>
<dbReference type="InterPro" id="IPR000742">
    <property type="entry name" value="EGF"/>
</dbReference>
<name>A0A817SBQ9_9BILA</name>
<comment type="caution">
    <text evidence="7">Lacks conserved residue(s) required for the propagation of feature annotation.</text>
</comment>
<dbReference type="InterPro" id="IPR050685">
    <property type="entry name" value="LDLR"/>
</dbReference>
<protein>
    <recommendedName>
        <fullName evidence="8">EGF-like domain-containing protein</fullName>
    </recommendedName>
</protein>
<proteinExistence type="predicted"/>
<keyword evidence="7" id="KW-0245">EGF-like domain</keyword>
<dbReference type="PANTHER" id="PTHR24270">
    <property type="entry name" value="LOW-DENSITY LIPOPROTEIN RECEPTOR-RELATED"/>
    <property type="match status" value="1"/>
</dbReference>
<evidence type="ECO:0000256" key="2">
    <source>
        <dbReference type="ARBA" id="ARBA00022692"/>
    </source>
</evidence>
<keyword evidence="5" id="KW-0472">Membrane</keyword>
<evidence type="ECO:0000259" key="8">
    <source>
        <dbReference type="PROSITE" id="PS50026"/>
    </source>
</evidence>
<dbReference type="Gene3D" id="2.10.25.10">
    <property type="entry name" value="Laminin"/>
    <property type="match status" value="1"/>
</dbReference>
<gene>
    <name evidence="9" type="ORF">TIS948_LOCUS17732</name>
</gene>
<evidence type="ECO:0000313" key="9">
    <source>
        <dbReference type="EMBL" id="CAF3293598.1"/>
    </source>
</evidence>
<dbReference type="PANTHER" id="PTHR24270:SF62">
    <property type="entry name" value="LOW-DENSITY LIPOPROTEIN RECEPTOR-RELATED PROTEIN 2"/>
    <property type="match status" value="1"/>
</dbReference>
<feature type="domain" description="EGF-like" evidence="8">
    <location>
        <begin position="630"/>
        <end position="675"/>
    </location>
</feature>
<feature type="disulfide bond" evidence="7">
    <location>
        <begin position="665"/>
        <end position="674"/>
    </location>
</feature>
<accession>A0A817SBQ9</accession>
<evidence type="ECO:0000256" key="6">
    <source>
        <dbReference type="ARBA" id="ARBA00023157"/>
    </source>
</evidence>
<keyword evidence="3" id="KW-0677">Repeat</keyword>
<dbReference type="Proteomes" id="UP000663825">
    <property type="component" value="Unassembled WGS sequence"/>
</dbReference>
<organism evidence="9 10">
    <name type="scientific">Rotaria socialis</name>
    <dbReference type="NCBI Taxonomy" id="392032"/>
    <lineage>
        <taxon>Eukaryota</taxon>
        <taxon>Metazoa</taxon>
        <taxon>Spiralia</taxon>
        <taxon>Gnathifera</taxon>
        <taxon>Rotifera</taxon>
        <taxon>Eurotatoria</taxon>
        <taxon>Bdelloidea</taxon>
        <taxon>Philodinida</taxon>
        <taxon>Philodinidae</taxon>
        <taxon>Rotaria</taxon>
    </lineage>
</organism>
<dbReference type="AlphaFoldDB" id="A0A817SBQ9"/>
<comment type="subcellular location">
    <subcellularLocation>
        <location evidence="1">Membrane</location>
        <topology evidence="1">Single-pass membrane protein</topology>
    </subcellularLocation>
</comment>
<dbReference type="PROSITE" id="PS01186">
    <property type="entry name" value="EGF_2"/>
    <property type="match status" value="1"/>
</dbReference>
<keyword evidence="4" id="KW-1133">Transmembrane helix</keyword>
<dbReference type="SMART" id="SM00192">
    <property type="entry name" value="LDLa"/>
    <property type="match status" value="4"/>
</dbReference>
<keyword evidence="2" id="KW-0812">Transmembrane</keyword>
<dbReference type="EMBL" id="CAJNXB010003059">
    <property type="protein sequence ID" value="CAF3293598.1"/>
    <property type="molecule type" value="Genomic_DNA"/>
</dbReference>
<dbReference type="PROSITE" id="PS00022">
    <property type="entry name" value="EGF_1"/>
    <property type="match status" value="3"/>
</dbReference>
<dbReference type="SUPFAM" id="SSF57196">
    <property type="entry name" value="EGF/Laminin"/>
    <property type="match status" value="1"/>
</dbReference>
<feature type="domain" description="EGF-like" evidence="8">
    <location>
        <begin position="555"/>
        <end position="593"/>
    </location>
</feature>
<dbReference type="OrthoDB" id="6118542at2759"/>
<feature type="disulfide bond" evidence="7">
    <location>
        <begin position="583"/>
        <end position="592"/>
    </location>
</feature>
<comment type="caution">
    <text evidence="9">The sequence shown here is derived from an EMBL/GenBank/DDBJ whole genome shotgun (WGS) entry which is preliminary data.</text>
</comment>
<sequence length="721" mass="81603">MIEHCPPLFEFPAKALGWHQLHFVYSWNRTNGSTMPHSPDYICYNEEDCSISQPVTKFRTLSKPSVILAFELPDVQKSRINWVLEAAFFQRQLNMQCSLKTNRKDNYCSGANQFQCSKKCISTHRLMNHQVDCLNRIDWSFSESCNLGHKHCLTCSLNISGMLITNCIPIINAPVGPYAMCGSKARLPHFPTLCDGYNDYSETIDGIFETDETNCERWPCDNQYTRCDGLWNCPDGADEAQCFHPVCRQSIGHPCLLHNTTELICLPLANSNDGIIDCYGGTDERSFCYKELNGQTSFLCLPNSTNSQLQANQTNICINPDSVCDGHLGCPLQDDELKSFCEMVGDTVLTCGMWIASRQISKENIICTLDDTLRRLAFALNWTPHFSLANYSILPPLPLSSPLTLSPKRILPPTLLDQNGLIVADERQNALTQFSCRGGIPVYFKGNITCLCPPILYGSFCKYQNQRVSVTLQLINSYHYIRYLSIRDCNTKFNFHLLHSSRPKTVNQTYSVRIDVFDMLTLKYRVSWIFPILFSFLPVYRLPIQLTVPLFPVSSEIKCPLECKKGHGRCALFLNSGTYFCQCDPGWFGPFCTNSYQCNCSPGSLCVGTSRNQSICVCPINKYGKRCYLTNNLCQEKNAKNCRNNGTCIPRDLRIPVDDKTTCSCPDKFHGDECELNETRIDLLIEMPAMKDSLLIHFIRVNSHMPALQLYQANNGGLMNV</sequence>
<evidence type="ECO:0000256" key="1">
    <source>
        <dbReference type="ARBA" id="ARBA00004167"/>
    </source>
</evidence>
<dbReference type="PRINTS" id="PR00261">
    <property type="entry name" value="LDLRECEPTOR"/>
</dbReference>
<dbReference type="PROSITE" id="PS50026">
    <property type="entry name" value="EGF_3"/>
    <property type="match status" value="2"/>
</dbReference>
<evidence type="ECO:0000313" key="10">
    <source>
        <dbReference type="Proteomes" id="UP000663825"/>
    </source>
</evidence>
<evidence type="ECO:0000256" key="5">
    <source>
        <dbReference type="ARBA" id="ARBA00023136"/>
    </source>
</evidence>
<evidence type="ECO:0000256" key="7">
    <source>
        <dbReference type="PROSITE-ProRule" id="PRU00076"/>
    </source>
</evidence>
<evidence type="ECO:0000256" key="3">
    <source>
        <dbReference type="ARBA" id="ARBA00022737"/>
    </source>
</evidence>
<reference evidence="9" key="1">
    <citation type="submission" date="2021-02" db="EMBL/GenBank/DDBJ databases">
        <authorList>
            <person name="Nowell W R."/>
        </authorList>
    </citation>
    <scope>NUCLEOTIDE SEQUENCE</scope>
</reference>